<evidence type="ECO:0000256" key="1">
    <source>
        <dbReference type="SAM" id="MobiDB-lite"/>
    </source>
</evidence>
<evidence type="ECO:0000313" key="2">
    <source>
        <dbReference type="EMBL" id="JAD97451.1"/>
    </source>
</evidence>
<feature type="region of interest" description="Disordered" evidence="1">
    <location>
        <begin position="1"/>
        <end position="21"/>
    </location>
</feature>
<organism evidence="2">
    <name type="scientific">Arundo donax</name>
    <name type="common">Giant reed</name>
    <name type="synonym">Donax arundinaceus</name>
    <dbReference type="NCBI Taxonomy" id="35708"/>
    <lineage>
        <taxon>Eukaryota</taxon>
        <taxon>Viridiplantae</taxon>
        <taxon>Streptophyta</taxon>
        <taxon>Embryophyta</taxon>
        <taxon>Tracheophyta</taxon>
        <taxon>Spermatophyta</taxon>
        <taxon>Magnoliopsida</taxon>
        <taxon>Liliopsida</taxon>
        <taxon>Poales</taxon>
        <taxon>Poaceae</taxon>
        <taxon>PACMAD clade</taxon>
        <taxon>Arundinoideae</taxon>
        <taxon>Arundineae</taxon>
        <taxon>Arundo</taxon>
    </lineage>
</organism>
<reference evidence="2" key="2">
    <citation type="journal article" date="2015" name="Data Brief">
        <title>Shoot transcriptome of the giant reed, Arundo donax.</title>
        <authorList>
            <person name="Barrero R.A."/>
            <person name="Guerrero F.D."/>
            <person name="Moolhuijzen P."/>
            <person name="Goolsby J.A."/>
            <person name="Tidwell J."/>
            <person name="Bellgard S.E."/>
            <person name="Bellgard M.I."/>
        </authorList>
    </citation>
    <scope>NUCLEOTIDE SEQUENCE</scope>
    <source>
        <tissue evidence="2">Shoot tissue taken approximately 20 cm above the soil surface</tissue>
    </source>
</reference>
<reference evidence="2" key="1">
    <citation type="submission" date="2014-09" db="EMBL/GenBank/DDBJ databases">
        <authorList>
            <person name="Magalhaes I.L.F."/>
            <person name="Oliveira U."/>
            <person name="Santos F.R."/>
            <person name="Vidigal T.H.D.A."/>
            <person name="Brescovit A.D."/>
            <person name="Santos A.J."/>
        </authorList>
    </citation>
    <scope>NUCLEOTIDE SEQUENCE</scope>
    <source>
        <tissue evidence="2">Shoot tissue taken approximately 20 cm above the soil surface</tissue>
    </source>
</reference>
<dbReference type="EMBL" id="GBRH01200444">
    <property type="protein sequence ID" value="JAD97451.1"/>
    <property type="molecule type" value="Transcribed_RNA"/>
</dbReference>
<feature type="compositionally biased region" description="Polar residues" evidence="1">
    <location>
        <begin position="1"/>
        <end position="14"/>
    </location>
</feature>
<name>A0A0A9EBM7_ARUDO</name>
<protein>
    <submittedName>
        <fullName evidence="2">Uncharacterized protein</fullName>
    </submittedName>
</protein>
<dbReference type="AlphaFoldDB" id="A0A0A9EBM7"/>
<proteinExistence type="predicted"/>
<accession>A0A0A9EBM7</accession>
<sequence length="34" mass="3485">MFCVPASSSPTIPWSSPAPATCAVSSASLEPLYE</sequence>